<sequence>MPLFSDEEKAILQQALSMYVQIIQQRYPQQEVEKVLETAQGILEKAMSPDEGGAAPAAKPRGISDEWFESCCKQCEKLDAGGKCLDKITEKFPGKCDPILKYERKKLLKK</sequence>
<dbReference type="AlphaFoldDB" id="A0A1F7FGE0"/>
<name>A0A1F7FGE0_UNCRA</name>
<reference evidence="1 2" key="1">
    <citation type="journal article" date="2016" name="Nat. Commun.">
        <title>Thousands of microbial genomes shed light on interconnected biogeochemical processes in an aquifer system.</title>
        <authorList>
            <person name="Anantharaman K."/>
            <person name="Brown C.T."/>
            <person name="Hug L.A."/>
            <person name="Sharon I."/>
            <person name="Castelle C.J."/>
            <person name="Probst A.J."/>
            <person name="Thomas B.C."/>
            <person name="Singh A."/>
            <person name="Wilkins M.J."/>
            <person name="Karaoz U."/>
            <person name="Brodie E.L."/>
            <person name="Williams K.H."/>
            <person name="Hubbard S.S."/>
            <person name="Banfield J.F."/>
        </authorList>
    </citation>
    <scope>NUCLEOTIDE SEQUENCE [LARGE SCALE GENOMIC DNA]</scope>
</reference>
<dbReference type="EMBL" id="MFYX01000055">
    <property type="protein sequence ID" value="OGK05536.1"/>
    <property type="molecule type" value="Genomic_DNA"/>
</dbReference>
<protein>
    <submittedName>
        <fullName evidence="1">Uncharacterized protein</fullName>
    </submittedName>
</protein>
<organism evidence="1 2">
    <name type="scientific">Candidatus Raymondbacteria bacterium RIFOXYD12_FULL_49_13</name>
    <dbReference type="NCBI Taxonomy" id="1817890"/>
    <lineage>
        <taxon>Bacteria</taxon>
        <taxon>Raymondiibacteriota</taxon>
    </lineage>
</organism>
<dbReference type="Proteomes" id="UP000179243">
    <property type="component" value="Unassembled WGS sequence"/>
</dbReference>
<gene>
    <name evidence="1" type="ORF">A2519_05460</name>
</gene>
<evidence type="ECO:0000313" key="1">
    <source>
        <dbReference type="EMBL" id="OGK05536.1"/>
    </source>
</evidence>
<accession>A0A1F7FGE0</accession>
<proteinExistence type="predicted"/>
<comment type="caution">
    <text evidence="1">The sequence shown here is derived from an EMBL/GenBank/DDBJ whole genome shotgun (WGS) entry which is preliminary data.</text>
</comment>
<evidence type="ECO:0000313" key="2">
    <source>
        <dbReference type="Proteomes" id="UP000179243"/>
    </source>
</evidence>